<comment type="caution">
    <text evidence="1">The sequence shown here is derived from an EMBL/GenBank/DDBJ whole genome shotgun (WGS) entry which is preliminary data.</text>
</comment>
<reference evidence="1" key="1">
    <citation type="submission" date="2023-07" db="EMBL/GenBank/DDBJ databases">
        <title>Genomic Encyclopedia of Type Strains, Phase IV (KMG-IV): sequencing the most valuable type-strain genomes for metagenomic binning, comparative biology and taxonomic classification.</title>
        <authorList>
            <person name="Goeker M."/>
        </authorList>
    </citation>
    <scope>NUCLEOTIDE SEQUENCE</scope>
    <source>
        <strain evidence="1">DSM 19569</strain>
    </source>
</reference>
<protein>
    <submittedName>
        <fullName evidence="1">Uncharacterized protein</fullName>
    </submittedName>
</protein>
<evidence type="ECO:0000313" key="1">
    <source>
        <dbReference type="EMBL" id="MDQ0546091.1"/>
    </source>
</evidence>
<gene>
    <name evidence="1" type="ORF">QO001_005040</name>
</gene>
<dbReference type="Proteomes" id="UP001223420">
    <property type="component" value="Unassembled WGS sequence"/>
</dbReference>
<dbReference type="EMBL" id="JAUSWL010000012">
    <property type="protein sequence ID" value="MDQ0546091.1"/>
    <property type="molecule type" value="Genomic_DNA"/>
</dbReference>
<evidence type="ECO:0000313" key="2">
    <source>
        <dbReference type="Proteomes" id="UP001223420"/>
    </source>
</evidence>
<proteinExistence type="predicted"/>
<sequence length="65" mass="7384">MNRQGNDKHNRPRTELRIMLDPVDYADICSLAKVSGLAASQFSRQVLKRYLARIHAAGETKEQNT</sequence>
<dbReference type="RefSeq" id="WP_230367606.1">
    <property type="nucleotide sequence ID" value="NZ_JAJALK010000013.1"/>
</dbReference>
<accession>A0AAJ1TS09</accession>
<name>A0AAJ1TS09_9HYPH</name>
<dbReference type="AlphaFoldDB" id="A0AAJ1TS09"/>
<organism evidence="1 2">
    <name type="scientific">Methylobacterium brachiatum</name>
    <dbReference type="NCBI Taxonomy" id="269660"/>
    <lineage>
        <taxon>Bacteria</taxon>
        <taxon>Pseudomonadati</taxon>
        <taxon>Pseudomonadota</taxon>
        <taxon>Alphaproteobacteria</taxon>
        <taxon>Hyphomicrobiales</taxon>
        <taxon>Methylobacteriaceae</taxon>
        <taxon>Methylobacterium</taxon>
    </lineage>
</organism>